<evidence type="ECO:0000256" key="3">
    <source>
        <dbReference type="ARBA" id="ARBA00022989"/>
    </source>
</evidence>
<dbReference type="AlphaFoldDB" id="A0A7C3GTZ4"/>
<dbReference type="EMBL" id="DRMH01000059">
    <property type="protein sequence ID" value="HFC97723.1"/>
    <property type="molecule type" value="Genomic_DNA"/>
</dbReference>
<keyword evidence="3 5" id="KW-1133">Transmembrane helix</keyword>
<dbReference type="PANTHER" id="PTHR37422:SF23">
    <property type="entry name" value="TEICHURONIC ACID BIOSYNTHESIS PROTEIN TUAE"/>
    <property type="match status" value="1"/>
</dbReference>
<comment type="subcellular location">
    <subcellularLocation>
        <location evidence="1">Membrane</location>
        <topology evidence="1">Multi-pass membrane protein</topology>
    </subcellularLocation>
</comment>
<organism evidence="7">
    <name type="scientific">Thermosulfurimonas dismutans</name>
    <dbReference type="NCBI Taxonomy" id="999894"/>
    <lineage>
        <taxon>Bacteria</taxon>
        <taxon>Pseudomonadati</taxon>
        <taxon>Thermodesulfobacteriota</taxon>
        <taxon>Thermodesulfobacteria</taxon>
        <taxon>Thermodesulfobacteriales</taxon>
        <taxon>Thermodesulfobacteriaceae</taxon>
        <taxon>Thermosulfurimonas</taxon>
    </lineage>
</organism>
<accession>A0A7C3GTZ4</accession>
<feature type="transmembrane region" description="Helical" evidence="5">
    <location>
        <begin position="218"/>
        <end position="239"/>
    </location>
</feature>
<feature type="transmembrane region" description="Helical" evidence="5">
    <location>
        <begin position="178"/>
        <end position="198"/>
    </location>
</feature>
<evidence type="ECO:0000256" key="1">
    <source>
        <dbReference type="ARBA" id="ARBA00004141"/>
    </source>
</evidence>
<feature type="transmembrane region" description="Helical" evidence="5">
    <location>
        <begin position="6"/>
        <end position="31"/>
    </location>
</feature>
<feature type="domain" description="O-antigen ligase-related" evidence="6">
    <location>
        <begin position="44"/>
        <end position="195"/>
    </location>
</feature>
<evidence type="ECO:0000256" key="2">
    <source>
        <dbReference type="ARBA" id="ARBA00022692"/>
    </source>
</evidence>
<evidence type="ECO:0000256" key="4">
    <source>
        <dbReference type="ARBA" id="ARBA00023136"/>
    </source>
</evidence>
<protein>
    <submittedName>
        <fullName evidence="7">O-antigen ligase domain-containing protein</fullName>
    </submittedName>
</protein>
<proteinExistence type="predicted"/>
<comment type="caution">
    <text evidence="7">The sequence shown here is derived from an EMBL/GenBank/DDBJ whole genome shotgun (WGS) entry which is preliminary data.</text>
</comment>
<evidence type="ECO:0000259" key="6">
    <source>
        <dbReference type="Pfam" id="PF04932"/>
    </source>
</evidence>
<gene>
    <name evidence="7" type="ORF">ENJ40_04600</name>
</gene>
<reference evidence="7" key="1">
    <citation type="journal article" date="2020" name="mSystems">
        <title>Genome- and Community-Level Interaction Insights into Carbon Utilization and Element Cycling Functions of Hydrothermarchaeota in Hydrothermal Sediment.</title>
        <authorList>
            <person name="Zhou Z."/>
            <person name="Liu Y."/>
            <person name="Xu W."/>
            <person name="Pan J."/>
            <person name="Luo Z.H."/>
            <person name="Li M."/>
        </authorList>
    </citation>
    <scope>NUCLEOTIDE SEQUENCE [LARGE SCALE GENOMIC DNA]</scope>
    <source>
        <strain evidence="7">HyVt-483</strain>
    </source>
</reference>
<keyword evidence="2 5" id="KW-0812">Transmembrane</keyword>
<name>A0A7C3GTZ4_9BACT</name>
<keyword evidence="7" id="KW-0436">Ligase</keyword>
<dbReference type="Proteomes" id="UP000886043">
    <property type="component" value="Unassembled WGS sequence"/>
</dbReference>
<dbReference type="GO" id="GO:0016020">
    <property type="term" value="C:membrane"/>
    <property type="evidence" value="ECO:0007669"/>
    <property type="project" value="UniProtKB-SubCell"/>
</dbReference>
<feature type="transmembrane region" description="Helical" evidence="5">
    <location>
        <begin position="43"/>
        <end position="73"/>
    </location>
</feature>
<dbReference type="PANTHER" id="PTHR37422">
    <property type="entry name" value="TEICHURONIC ACID BIOSYNTHESIS PROTEIN TUAE"/>
    <property type="match status" value="1"/>
</dbReference>
<dbReference type="Pfam" id="PF04932">
    <property type="entry name" value="Wzy_C"/>
    <property type="match status" value="1"/>
</dbReference>
<dbReference type="InterPro" id="IPR007016">
    <property type="entry name" value="O-antigen_ligase-rel_domated"/>
</dbReference>
<feature type="transmembrane region" description="Helical" evidence="5">
    <location>
        <begin position="246"/>
        <end position="262"/>
    </location>
</feature>
<sequence length="268" mass="29867">EVGEHLVGVATLSSIVLFFSIFSLGLFFYYASCRIRWLYLGLGLLDIATLIAMGRRASLLGLLVAFLFIALFLRSWRRVGLGMVMVLTLILGILLVTPRGRQILIRSDNLSLLLSGKYEAFRDAGSLGQRLYAWPYFLRYVLKHPLKGTGLGRKVVKEVLTPFREKYLPPSMTHGHNLFLNLALQAGIPAALIFMILYGLLLKDSLGLTLRLPEPQNYLSSAGAVFFLAYLVAASFTGFDRYTKFLPFWFGLGILLGLKAYACSSNPE</sequence>
<dbReference type="GO" id="GO:0016874">
    <property type="term" value="F:ligase activity"/>
    <property type="evidence" value="ECO:0007669"/>
    <property type="project" value="UniProtKB-KW"/>
</dbReference>
<feature type="non-terminal residue" evidence="7">
    <location>
        <position position="1"/>
    </location>
</feature>
<feature type="transmembrane region" description="Helical" evidence="5">
    <location>
        <begin position="79"/>
        <end position="97"/>
    </location>
</feature>
<evidence type="ECO:0000256" key="5">
    <source>
        <dbReference type="SAM" id="Phobius"/>
    </source>
</evidence>
<dbReference type="InterPro" id="IPR051533">
    <property type="entry name" value="WaaL-like"/>
</dbReference>
<keyword evidence="4 5" id="KW-0472">Membrane</keyword>
<evidence type="ECO:0000313" key="7">
    <source>
        <dbReference type="EMBL" id="HFC97723.1"/>
    </source>
</evidence>